<protein>
    <submittedName>
        <fullName evidence="1">Uncharacterized protein</fullName>
    </submittedName>
</protein>
<dbReference type="EMBL" id="BTGU01000049">
    <property type="protein sequence ID" value="GMN54039.1"/>
    <property type="molecule type" value="Genomic_DNA"/>
</dbReference>
<gene>
    <name evidence="1" type="ORF">TIFTF001_023166</name>
</gene>
<name>A0AA88DK48_FICCA</name>
<sequence length="95" mass="10420">MICCFRSRPTKLNPSHRAATNPRQSGPHHIFLSSSSFRARQPHAPIRARVPLSHVSSRAPSPLCMGPALLQADVSLPTSPNLYVTCGMWVHPCSH</sequence>
<evidence type="ECO:0000313" key="2">
    <source>
        <dbReference type="Proteomes" id="UP001187192"/>
    </source>
</evidence>
<comment type="caution">
    <text evidence="1">The sequence shown here is derived from an EMBL/GenBank/DDBJ whole genome shotgun (WGS) entry which is preliminary data.</text>
</comment>
<reference evidence="1" key="1">
    <citation type="submission" date="2023-07" db="EMBL/GenBank/DDBJ databases">
        <title>draft genome sequence of fig (Ficus carica).</title>
        <authorList>
            <person name="Takahashi T."/>
            <person name="Nishimura K."/>
        </authorList>
    </citation>
    <scope>NUCLEOTIDE SEQUENCE</scope>
</reference>
<keyword evidence="2" id="KW-1185">Reference proteome</keyword>
<accession>A0AA88DK48</accession>
<dbReference type="AlphaFoldDB" id="A0AA88DK48"/>
<organism evidence="1 2">
    <name type="scientific">Ficus carica</name>
    <name type="common">Common fig</name>
    <dbReference type="NCBI Taxonomy" id="3494"/>
    <lineage>
        <taxon>Eukaryota</taxon>
        <taxon>Viridiplantae</taxon>
        <taxon>Streptophyta</taxon>
        <taxon>Embryophyta</taxon>
        <taxon>Tracheophyta</taxon>
        <taxon>Spermatophyta</taxon>
        <taxon>Magnoliopsida</taxon>
        <taxon>eudicotyledons</taxon>
        <taxon>Gunneridae</taxon>
        <taxon>Pentapetalae</taxon>
        <taxon>rosids</taxon>
        <taxon>fabids</taxon>
        <taxon>Rosales</taxon>
        <taxon>Moraceae</taxon>
        <taxon>Ficeae</taxon>
        <taxon>Ficus</taxon>
    </lineage>
</organism>
<proteinExistence type="predicted"/>
<dbReference type="Proteomes" id="UP001187192">
    <property type="component" value="Unassembled WGS sequence"/>
</dbReference>
<evidence type="ECO:0000313" key="1">
    <source>
        <dbReference type="EMBL" id="GMN54039.1"/>
    </source>
</evidence>